<feature type="compositionally biased region" description="Acidic residues" evidence="10">
    <location>
        <begin position="213"/>
        <end position="228"/>
    </location>
</feature>
<evidence type="ECO:0000256" key="8">
    <source>
        <dbReference type="ARBA" id="ARBA00029496"/>
    </source>
</evidence>
<feature type="compositionally biased region" description="Low complexity" evidence="10">
    <location>
        <begin position="294"/>
        <end position="308"/>
    </location>
</feature>
<evidence type="ECO:0000256" key="4">
    <source>
        <dbReference type="ARBA" id="ARBA00022763"/>
    </source>
</evidence>
<comment type="function">
    <text evidence="9">Regulatory subunit of the SLX1-SLX4 structure-specific endonuclease that resolves DNA secondary structures generated during DNA repair and recombination. Has endonuclease activity towards branched DNA substrates, introducing single-strand cuts in duplex DNA close to junctions with ss-DNA.</text>
</comment>
<evidence type="ECO:0000256" key="1">
    <source>
        <dbReference type="ARBA" id="ARBA00004123"/>
    </source>
</evidence>
<feature type="region of interest" description="Disordered" evidence="10">
    <location>
        <begin position="1"/>
        <end position="244"/>
    </location>
</feature>
<protein>
    <recommendedName>
        <fullName evidence="8 9">Structure-specific endonuclease subunit SLX4</fullName>
    </recommendedName>
</protein>
<gene>
    <name evidence="9" type="primary">SLX4</name>
    <name evidence="11" type="ORF">N7476_008347</name>
</gene>
<comment type="caution">
    <text evidence="11">The sequence shown here is derived from an EMBL/GenBank/DDBJ whole genome shotgun (WGS) entry which is preliminary data.</text>
</comment>
<dbReference type="InterPro" id="IPR018574">
    <property type="entry name" value="Structure-sp_endonuc_su_Slx4"/>
</dbReference>
<feature type="region of interest" description="Disordered" evidence="10">
    <location>
        <begin position="287"/>
        <end position="318"/>
    </location>
</feature>
<evidence type="ECO:0000313" key="12">
    <source>
        <dbReference type="Proteomes" id="UP001147746"/>
    </source>
</evidence>
<feature type="region of interest" description="Disordered" evidence="10">
    <location>
        <begin position="611"/>
        <end position="668"/>
    </location>
</feature>
<comment type="PTM">
    <text evidence="9">Phosphorylated in response to DNA damage.</text>
</comment>
<keyword evidence="12" id="KW-1185">Reference proteome</keyword>
<dbReference type="GO" id="GO:0006281">
    <property type="term" value="P:DNA repair"/>
    <property type="evidence" value="ECO:0007669"/>
    <property type="project" value="UniProtKB-UniRule"/>
</dbReference>
<feature type="compositionally biased region" description="Basic residues" evidence="10">
    <location>
        <begin position="309"/>
        <end position="318"/>
    </location>
</feature>
<feature type="compositionally biased region" description="Polar residues" evidence="10">
    <location>
        <begin position="498"/>
        <end position="508"/>
    </location>
</feature>
<feature type="compositionally biased region" description="Low complexity" evidence="10">
    <location>
        <begin position="45"/>
        <end position="54"/>
    </location>
</feature>
<dbReference type="GO" id="GO:0006260">
    <property type="term" value="P:DNA replication"/>
    <property type="evidence" value="ECO:0007669"/>
    <property type="project" value="InterPro"/>
</dbReference>
<feature type="region of interest" description="Disordered" evidence="10">
    <location>
        <begin position="699"/>
        <end position="747"/>
    </location>
</feature>
<accession>A0A9W9PRK3</accession>
<feature type="compositionally biased region" description="Polar residues" evidence="10">
    <location>
        <begin position="173"/>
        <end position="184"/>
    </location>
</feature>
<dbReference type="GO" id="GO:0006310">
    <property type="term" value="P:DNA recombination"/>
    <property type="evidence" value="ECO:0007669"/>
    <property type="project" value="UniProtKB-UniRule"/>
</dbReference>
<sequence length="844" mass="92351">MTSSADVIVISSSPNPPRTPTRTAIDPDREFAISPQDETPPSLPSPSELLPLPSRSRFFPTPKATDDATKPKRRTTKKTTISDRNDKDASTKSSQRAKKATKEPKPKALGNVETDSLDSRIDASKKATVTAKGRPRKNAKSMGLGNMTLAGKVTKSSSEPQMKKTSEAEKTVQQKSPSGLSEQPGTKESRALNKEEELHLDKAMRRRVNWTPPEEDTPGEVLVVDDDDHLNQNDPHPITTGLGKLLSDYNYSGSGSEIRKLPANAIRGGLTKRRRIELVDPQIYHQTNKIASNEESSVQEGDSSSSSAKTKKKPKIQKRFTTLTARMTAQYATKEPEDDLMGDIVPDVGKPKSRRGKAKSTDKGHIFTVLSPEAAAKSLETQDLMFGTCSQLEREDSPQTLREMQQAIRESEGFFSVEKEAGAVSGVVSRGAGERGLWSVGARDTEGSLIQAEPLDMVDLTSPFEAPQKKEFAIATIKAHAPAARGDDDWLDLDIEQPDTSPKKTTLQPEKRSTPVAKPKLATHAEPVVAPRGISAKVASHQRAESQQPSMPHYSGFTDAELSSQVASFGFKSVRGRKKMIELLQKCWESKHGSSVPVTLSQLPQVADSTQTATQTTINKPKAKAKSKQSTTMSTSKATTKKAELAAVSTPKKSIQKASKAGQNTQPSFIDVEEIQDSEDDIFLSPSQVQKRYTEIFSKTASSNREPSLDITTKSSQPQSPTKRRTTTAKSARTAKQVTTSISKADKVDSSKRSSLADLSMQITKAVRLQSQSSRPSTHASRLRPTWQEKIVMYDPIILEDLTAWLNVEGLALVGEDREVHTGVVRGWCESKGICCCWKKNARW</sequence>
<feature type="compositionally biased region" description="Basic and acidic residues" evidence="10">
    <location>
        <begin position="80"/>
        <end position="90"/>
    </location>
</feature>
<evidence type="ECO:0000256" key="9">
    <source>
        <dbReference type="HAMAP-Rule" id="MF_03110"/>
    </source>
</evidence>
<dbReference type="GO" id="GO:0033557">
    <property type="term" value="C:Slx1-Slx4 complex"/>
    <property type="evidence" value="ECO:0007669"/>
    <property type="project" value="UniProtKB-UniRule"/>
</dbReference>
<dbReference type="EMBL" id="JAPZBO010000008">
    <property type="protein sequence ID" value="KAJ5307691.1"/>
    <property type="molecule type" value="Genomic_DNA"/>
</dbReference>
<name>A0A9W9PRK3_9EURO</name>
<dbReference type="InterPro" id="IPR027784">
    <property type="entry name" value="Slx4_ascomycetes"/>
</dbReference>
<keyword evidence="3 9" id="KW-0597">Phosphoprotein</keyword>
<feature type="compositionally biased region" description="Basic and acidic residues" evidence="10">
    <location>
        <begin position="185"/>
        <end position="203"/>
    </location>
</feature>
<dbReference type="CDD" id="cd22999">
    <property type="entry name" value="SAP_SLX4"/>
    <property type="match status" value="1"/>
</dbReference>
<dbReference type="AlphaFoldDB" id="A0A9W9PRK3"/>
<evidence type="ECO:0000313" key="11">
    <source>
        <dbReference type="EMBL" id="KAJ5307691.1"/>
    </source>
</evidence>
<keyword evidence="6 9" id="KW-0234">DNA repair</keyword>
<reference evidence="11" key="2">
    <citation type="journal article" date="2023" name="IMA Fungus">
        <title>Comparative genomic study of the Penicillium genus elucidates a diverse pangenome and 15 lateral gene transfer events.</title>
        <authorList>
            <person name="Petersen C."/>
            <person name="Sorensen T."/>
            <person name="Nielsen M.R."/>
            <person name="Sondergaard T.E."/>
            <person name="Sorensen J.L."/>
            <person name="Fitzpatrick D.A."/>
            <person name="Frisvad J.C."/>
            <person name="Nielsen K.L."/>
        </authorList>
    </citation>
    <scope>NUCLEOTIDE SEQUENCE</scope>
    <source>
        <strain evidence="11">IBT 21472</strain>
    </source>
</reference>
<organism evidence="11 12">
    <name type="scientific">Penicillium atrosanguineum</name>
    <dbReference type="NCBI Taxonomy" id="1132637"/>
    <lineage>
        <taxon>Eukaryota</taxon>
        <taxon>Fungi</taxon>
        <taxon>Dikarya</taxon>
        <taxon>Ascomycota</taxon>
        <taxon>Pezizomycotina</taxon>
        <taxon>Eurotiomycetes</taxon>
        <taxon>Eurotiomycetidae</taxon>
        <taxon>Eurotiales</taxon>
        <taxon>Aspergillaceae</taxon>
        <taxon>Penicillium</taxon>
    </lineage>
</organism>
<feature type="compositionally biased region" description="Polar residues" evidence="10">
    <location>
        <begin position="699"/>
        <end position="721"/>
    </location>
</feature>
<evidence type="ECO:0000256" key="10">
    <source>
        <dbReference type="SAM" id="MobiDB-lite"/>
    </source>
</evidence>
<comment type="subcellular location">
    <subcellularLocation>
        <location evidence="1 9">Nucleus</location>
    </subcellularLocation>
</comment>
<proteinExistence type="inferred from homology"/>
<feature type="region of interest" description="Disordered" evidence="10">
    <location>
        <begin position="488"/>
        <end position="522"/>
    </location>
</feature>
<comment type="similarity">
    <text evidence="2 9">Belongs to the SLX4 family.</text>
</comment>
<dbReference type="Proteomes" id="UP001147746">
    <property type="component" value="Unassembled WGS sequence"/>
</dbReference>
<keyword evidence="5 9" id="KW-0233">DNA recombination</keyword>
<evidence type="ECO:0000256" key="7">
    <source>
        <dbReference type="ARBA" id="ARBA00023242"/>
    </source>
</evidence>
<evidence type="ECO:0000256" key="2">
    <source>
        <dbReference type="ARBA" id="ARBA00006661"/>
    </source>
</evidence>
<evidence type="ECO:0000256" key="6">
    <source>
        <dbReference type="ARBA" id="ARBA00023204"/>
    </source>
</evidence>
<keyword evidence="4 9" id="KW-0227">DNA damage</keyword>
<comment type="subunit">
    <text evidence="9">Forms a heterodimer with SLX1.</text>
</comment>
<dbReference type="Pfam" id="PF09494">
    <property type="entry name" value="Slx4"/>
    <property type="match status" value="1"/>
</dbReference>
<keyword evidence="7 9" id="KW-0539">Nucleus</keyword>
<feature type="region of interest" description="Disordered" evidence="10">
    <location>
        <begin position="340"/>
        <end position="361"/>
    </location>
</feature>
<feature type="compositionally biased region" description="Basic and acidic residues" evidence="10">
    <location>
        <begin position="161"/>
        <end position="172"/>
    </location>
</feature>
<feature type="compositionally biased region" description="Polar residues" evidence="10">
    <location>
        <begin position="651"/>
        <end position="668"/>
    </location>
</feature>
<dbReference type="GO" id="GO:0017108">
    <property type="term" value="F:5'-flap endonuclease activity"/>
    <property type="evidence" value="ECO:0007669"/>
    <property type="project" value="InterPro"/>
</dbReference>
<evidence type="ECO:0000256" key="5">
    <source>
        <dbReference type="ARBA" id="ARBA00023172"/>
    </source>
</evidence>
<evidence type="ECO:0000256" key="3">
    <source>
        <dbReference type="ARBA" id="ARBA00022553"/>
    </source>
</evidence>
<dbReference type="HAMAP" id="MF_03110">
    <property type="entry name" value="Endonuc_su_Slx4"/>
    <property type="match status" value="1"/>
</dbReference>
<reference evidence="11" key="1">
    <citation type="submission" date="2022-12" db="EMBL/GenBank/DDBJ databases">
        <authorList>
            <person name="Petersen C."/>
        </authorList>
    </citation>
    <scope>NUCLEOTIDE SEQUENCE</scope>
    <source>
        <strain evidence="11">IBT 21472</strain>
    </source>
</reference>
<feature type="compositionally biased region" description="Low complexity" evidence="10">
    <location>
        <begin position="628"/>
        <end position="638"/>
    </location>
</feature>